<proteinExistence type="inferred from homology"/>
<evidence type="ECO:0000256" key="3">
    <source>
        <dbReference type="ARBA" id="ARBA00022553"/>
    </source>
</evidence>
<evidence type="ECO:0000256" key="5">
    <source>
        <dbReference type="ARBA" id="ARBA00023180"/>
    </source>
</evidence>
<sequence length="270" mass="29643">MRCGASILSGQQLQALWQQDTLLPPLPESSPYMLRLQAQVRPRSSSPGRSPAAYHRACAHTLPLPLWSRRQGRRREQPQMTASPQGSSLLLPEGGKGLAGTAQSALGSTPPRDGSTMKFFTILLLASLASTSLAVLQEPKDEKHLVLHPTDAAAQVTPKKDHASKKDIPKEASISIEEHFSQEKVVIKSIRKPKNPKPEQPHPIPQENSSTSADPQFEETTAHSPKAATTSEENLAKNGFEFGKKVEKEMKKVINYLKNLFPRTSEVIKP</sequence>
<feature type="region of interest" description="Disordered" evidence="6">
    <location>
        <begin position="148"/>
        <end position="175"/>
    </location>
</feature>
<evidence type="ECO:0000256" key="1">
    <source>
        <dbReference type="ARBA" id="ARBA00006292"/>
    </source>
</evidence>
<dbReference type="AlphaFoldDB" id="A0A8J6AF88"/>
<dbReference type="Pfam" id="PF05242">
    <property type="entry name" value="GLYCAM-1"/>
    <property type="match status" value="1"/>
</dbReference>
<protein>
    <recommendedName>
        <fullName evidence="2">Glycosylation-dependent cell adhesion molecule 1</fullName>
    </recommendedName>
</protein>
<feature type="region of interest" description="Disordered" evidence="6">
    <location>
        <begin position="189"/>
        <end position="235"/>
    </location>
</feature>
<evidence type="ECO:0000256" key="6">
    <source>
        <dbReference type="SAM" id="MobiDB-lite"/>
    </source>
</evidence>
<reference evidence="7" key="1">
    <citation type="journal article" date="2021" name="Evol. Appl.">
        <title>The genome of the Pyrenean desman and the effects of bottlenecks and inbreeding on the genomic landscape of an endangered species.</title>
        <authorList>
            <person name="Escoda L."/>
            <person name="Castresana J."/>
        </authorList>
    </citation>
    <scope>NUCLEOTIDE SEQUENCE</scope>
    <source>
        <strain evidence="7">IBE-C5619</strain>
    </source>
</reference>
<comment type="similarity">
    <text evidence="1">Belongs to the PP3/GlyCAM-1 family.</text>
</comment>
<feature type="compositionally biased region" description="Polar residues" evidence="6">
    <location>
        <begin position="78"/>
        <end position="88"/>
    </location>
</feature>
<evidence type="ECO:0000256" key="2">
    <source>
        <dbReference type="ARBA" id="ARBA00017339"/>
    </source>
</evidence>
<organism evidence="7 8">
    <name type="scientific">Galemys pyrenaicus</name>
    <name type="common">Iberian desman</name>
    <name type="synonym">Pyrenean desman</name>
    <dbReference type="NCBI Taxonomy" id="202257"/>
    <lineage>
        <taxon>Eukaryota</taxon>
        <taxon>Metazoa</taxon>
        <taxon>Chordata</taxon>
        <taxon>Craniata</taxon>
        <taxon>Vertebrata</taxon>
        <taxon>Euteleostomi</taxon>
        <taxon>Mammalia</taxon>
        <taxon>Eutheria</taxon>
        <taxon>Laurasiatheria</taxon>
        <taxon>Eulipotyphla</taxon>
        <taxon>Talpidae</taxon>
        <taxon>Galemys</taxon>
    </lineage>
</organism>
<evidence type="ECO:0000313" key="8">
    <source>
        <dbReference type="Proteomes" id="UP000700334"/>
    </source>
</evidence>
<keyword evidence="5" id="KW-0325">Glycoprotein</keyword>
<dbReference type="OrthoDB" id="9796712at2759"/>
<evidence type="ECO:0000313" key="7">
    <source>
        <dbReference type="EMBL" id="KAG8518326.1"/>
    </source>
</evidence>
<feature type="region of interest" description="Disordered" evidence="6">
    <location>
        <begin position="65"/>
        <end position="113"/>
    </location>
</feature>
<keyword evidence="4" id="KW-0732">Signal</keyword>
<feature type="compositionally biased region" description="Basic and acidic residues" evidence="6">
    <location>
        <begin position="158"/>
        <end position="175"/>
    </location>
</feature>
<dbReference type="EMBL" id="JAGFMF010011636">
    <property type="protein sequence ID" value="KAG8518326.1"/>
    <property type="molecule type" value="Genomic_DNA"/>
</dbReference>
<dbReference type="Proteomes" id="UP000700334">
    <property type="component" value="Unassembled WGS sequence"/>
</dbReference>
<keyword evidence="3" id="KW-0597">Phosphoprotein</keyword>
<accession>A0A8J6AF88</accession>
<gene>
    <name evidence="7" type="ORF">J0S82_002427</name>
</gene>
<feature type="compositionally biased region" description="Polar residues" evidence="6">
    <location>
        <begin position="206"/>
        <end position="233"/>
    </location>
</feature>
<dbReference type="InterPro" id="IPR007906">
    <property type="entry name" value="GLYCAM-1"/>
</dbReference>
<name>A0A8J6AF88_GALPY</name>
<keyword evidence="8" id="KW-1185">Reference proteome</keyword>
<evidence type="ECO:0000256" key="4">
    <source>
        <dbReference type="ARBA" id="ARBA00022729"/>
    </source>
</evidence>
<comment type="caution">
    <text evidence="7">The sequence shown here is derived from an EMBL/GenBank/DDBJ whole genome shotgun (WGS) entry which is preliminary data.</text>
</comment>